<keyword evidence="2" id="KW-1185">Reference proteome</keyword>
<protein>
    <submittedName>
        <fullName evidence="1">Copper transporter</fullName>
    </submittedName>
</protein>
<accession>A0ABW4FXT3</accession>
<reference evidence="2" key="1">
    <citation type="journal article" date="2019" name="Int. J. Syst. Evol. Microbiol.">
        <title>The Global Catalogue of Microorganisms (GCM) 10K type strain sequencing project: providing services to taxonomists for standard genome sequencing and annotation.</title>
        <authorList>
            <consortium name="The Broad Institute Genomics Platform"/>
            <consortium name="The Broad Institute Genome Sequencing Center for Infectious Disease"/>
            <person name="Wu L."/>
            <person name="Ma J."/>
        </authorList>
    </citation>
    <scope>NUCLEOTIDE SEQUENCE [LARGE SCALE GENOMIC DNA]</scope>
    <source>
        <strain evidence="2">JCM 12165</strain>
    </source>
</reference>
<comment type="caution">
    <text evidence="1">The sequence shown here is derived from an EMBL/GenBank/DDBJ whole genome shotgun (WGS) entry which is preliminary data.</text>
</comment>
<gene>
    <name evidence="1" type="ORF">ACFSCY_38730</name>
</gene>
<dbReference type="RefSeq" id="WP_379660144.1">
    <property type="nucleotide sequence ID" value="NZ_JBHUCP010000056.1"/>
</dbReference>
<dbReference type="InterPro" id="IPR021522">
    <property type="entry name" value="MctB"/>
</dbReference>
<sequence length="312" mass="30370">MISLRYHVVSITAVFLALTVGVLLGASGLSDRVLSAVSARADDLGAQVQTLTAERDALAAAQRASDEFAQRVGPAAVRGLLQGSTVTLVTSGADPADRDAVMALVKQSGAVLGGEVALTPAVGDPARADQLRELTSELLPSGAELPAASDTGSLVAGLLSGVLLAPGGRQQITPGEADAVLGGLAAAGFVAPGQRPRPGDAVLVLTGGALPGIDGGDAAAVIARLAAQLDRTGSRAGGGTVLAGHTGSADATGSVGVARADPAITDGVSTVDDVHTGSGQVSTVLALREQLDGRVGQYGTAATAADGSAPAA</sequence>
<dbReference type="Proteomes" id="UP001597145">
    <property type="component" value="Unassembled WGS sequence"/>
</dbReference>
<name>A0ABW4FXT3_9PSEU</name>
<dbReference type="Pfam" id="PF11382">
    <property type="entry name" value="MctB"/>
    <property type="match status" value="1"/>
</dbReference>
<organism evidence="1 2">
    <name type="scientific">Pseudonocardia aurantiaca</name>
    <dbReference type="NCBI Taxonomy" id="75290"/>
    <lineage>
        <taxon>Bacteria</taxon>
        <taxon>Bacillati</taxon>
        <taxon>Actinomycetota</taxon>
        <taxon>Actinomycetes</taxon>
        <taxon>Pseudonocardiales</taxon>
        <taxon>Pseudonocardiaceae</taxon>
        <taxon>Pseudonocardia</taxon>
    </lineage>
</organism>
<dbReference type="EMBL" id="JBHUCP010000056">
    <property type="protein sequence ID" value="MFD1535354.1"/>
    <property type="molecule type" value="Genomic_DNA"/>
</dbReference>
<evidence type="ECO:0000313" key="2">
    <source>
        <dbReference type="Proteomes" id="UP001597145"/>
    </source>
</evidence>
<evidence type="ECO:0000313" key="1">
    <source>
        <dbReference type="EMBL" id="MFD1535354.1"/>
    </source>
</evidence>
<proteinExistence type="predicted"/>